<accession>A0A1G9IUG4</accession>
<proteinExistence type="predicted"/>
<dbReference type="EMBL" id="FNGV01000001">
    <property type="protein sequence ID" value="SDL28938.1"/>
    <property type="molecule type" value="Genomic_DNA"/>
</dbReference>
<reference evidence="1 2" key="1">
    <citation type="submission" date="2016-10" db="EMBL/GenBank/DDBJ databases">
        <authorList>
            <person name="de Groot N.N."/>
        </authorList>
    </citation>
    <scope>NUCLEOTIDE SEQUENCE [LARGE SCALE GENOMIC DNA]</scope>
    <source>
        <strain evidence="1 2">DSM 19886</strain>
    </source>
</reference>
<gene>
    <name evidence="1" type="ORF">SAMN04488514_101287</name>
</gene>
<evidence type="ECO:0000313" key="1">
    <source>
        <dbReference type="EMBL" id="SDL28938.1"/>
    </source>
</evidence>
<name>A0A1G9IUG4_9FLAO</name>
<dbReference type="OrthoDB" id="1452108at2"/>
<protein>
    <submittedName>
        <fullName evidence="1">Uncharacterized protein</fullName>
    </submittedName>
</protein>
<organism evidence="1 2">
    <name type="scientific">Kriegella aquimaris</name>
    <dbReference type="NCBI Taxonomy" id="192904"/>
    <lineage>
        <taxon>Bacteria</taxon>
        <taxon>Pseudomonadati</taxon>
        <taxon>Bacteroidota</taxon>
        <taxon>Flavobacteriia</taxon>
        <taxon>Flavobacteriales</taxon>
        <taxon>Flavobacteriaceae</taxon>
        <taxon>Kriegella</taxon>
    </lineage>
</organism>
<evidence type="ECO:0000313" key="2">
    <source>
        <dbReference type="Proteomes" id="UP000199440"/>
    </source>
</evidence>
<dbReference type="STRING" id="192904.SAMN04488514_101287"/>
<dbReference type="AlphaFoldDB" id="A0A1G9IUG4"/>
<sequence length="168" mass="19439">MIYRTQLLLIFAFLTIGFTYAQNSNREISEETTQKKYEMYEDAKLVKKSVKIHTSISQEIKFAKEDEGKIDARRIISPKTIVKTINIDNDIDDDYDEVISFSYTSDANKDFVFGTNDNEIFAAIENSKYLNIHNDAVMSEENLNTMFVITNKEGKVLQLILEDHKSMK</sequence>
<dbReference type="RefSeq" id="WP_089884543.1">
    <property type="nucleotide sequence ID" value="NZ_FNGV01000001.1"/>
</dbReference>
<keyword evidence="2" id="KW-1185">Reference proteome</keyword>
<dbReference type="Proteomes" id="UP000199440">
    <property type="component" value="Unassembled WGS sequence"/>
</dbReference>